<keyword evidence="3" id="KW-1185">Reference proteome</keyword>
<keyword evidence="1" id="KW-0812">Transmembrane</keyword>
<evidence type="ECO:0000313" key="2">
    <source>
        <dbReference type="EMBL" id="RMB81292.1"/>
    </source>
</evidence>
<proteinExistence type="predicted"/>
<dbReference type="OrthoDB" id="4293835at2"/>
<name>A0A3M0HZQ5_9ACTN</name>
<dbReference type="EMBL" id="PENI01000032">
    <property type="protein sequence ID" value="RMB81292.1"/>
    <property type="molecule type" value="Genomic_DNA"/>
</dbReference>
<reference evidence="2 3" key="1">
    <citation type="submission" date="2017-11" db="EMBL/GenBank/DDBJ databases">
        <title>Draft genome of actinobacteria isolated from guarana (Paullinia cupana (Mart.) Ducke.</title>
        <authorList>
            <person name="Siqueira K.A."/>
            <person name="Liotti R.G."/>
            <person name="Mendes T.A.O."/>
            <person name="Soares M.A."/>
        </authorList>
    </citation>
    <scope>NUCLEOTIDE SEQUENCE [LARGE SCALE GENOMIC DNA]</scope>
    <source>
        <strain evidence="2 3">193</strain>
    </source>
</reference>
<accession>A0A3M0HZQ5</accession>
<keyword evidence="1" id="KW-1133">Transmembrane helix</keyword>
<dbReference type="RefSeq" id="WP_121893874.1">
    <property type="nucleotide sequence ID" value="NZ_JBNJMA010000002.1"/>
</dbReference>
<dbReference type="AlphaFoldDB" id="A0A3M0HZQ5"/>
<evidence type="ECO:0000313" key="3">
    <source>
        <dbReference type="Proteomes" id="UP000270471"/>
    </source>
</evidence>
<keyword evidence="1" id="KW-0472">Membrane</keyword>
<comment type="caution">
    <text evidence="2">The sequence shown here is derived from an EMBL/GenBank/DDBJ whole genome shotgun (WGS) entry which is preliminary data.</text>
</comment>
<sequence>MSDLISALISAFGVLVCTVVLAMSIGSGMSALWIAFWSVTFLVALYALVRDVRHLCAGQMN</sequence>
<organism evidence="2 3">
    <name type="scientific">Streptomyces shenzhenensis</name>
    <dbReference type="NCBI Taxonomy" id="943815"/>
    <lineage>
        <taxon>Bacteria</taxon>
        <taxon>Bacillati</taxon>
        <taxon>Actinomycetota</taxon>
        <taxon>Actinomycetes</taxon>
        <taxon>Kitasatosporales</taxon>
        <taxon>Streptomycetaceae</taxon>
        <taxon>Streptomyces</taxon>
    </lineage>
</organism>
<evidence type="ECO:0000256" key="1">
    <source>
        <dbReference type="SAM" id="Phobius"/>
    </source>
</evidence>
<gene>
    <name evidence="2" type="ORF">CTZ28_35415</name>
</gene>
<feature type="transmembrane region" description="Helical" evidence="1">
    <location>
        <begin position="32"/>
        <end position="49"/>
    </location>
</feature>
<protein>
    <submittedName>
        <fullName evidence="2">Uncharacterized protein</fullName>
    </submittedName>
</protein>
<dbReference type="Proteomes" id="UP000270471">
    <property type="component" value="Unassembled WGS sequence"/>
</dbReference>